<comment type="subcellular location">
    <subcellularLocation>
        <location evidence="2">Lysosome</location>
    </subcellularLocation>
</comment>
<evidence type="ECO:0000256" key="11">
    <source>
        <dbReference type="ARBA" id="ARBA00033445"/>
    </source>
</evidence>
<feature type="signal peptide" evidence="12">
    <location>
        <begin position="1"/>
        <end position="28"/>
    </location>
</feature>
<dbReference type="InterPro" id="IPR054593">
    <property type="entry name" value="Beta-mannosidase-like_N2"/>
</dbReference>
<evidence type="ECO:0000256" key="8">
    <source>
        <dbReference type="ARBA" id="ARBA00023180"/>
    </source>
</evidence>
<dbReference type="GO" id="GO:0006516">
    <property type="term" value="P:glycoprotein catabolic process"/>
    <property type="evidence" value="ECO:0007669"/>
    <property type="project" value="TreeGrafter"/>
</dbReference>
<evidence type="ECO:0000256" key="5">
    <source>
        <dbReference type="ARBA" id="ARBA00012754"/>
    </source>
</evidence>
<feature type="domain" description="Beta-mannosidase-like galactose-binding" evidence="14">
    <location>
        <begin position="40"/>
        <end position="219"/>
    </location>
</feature>
<dbReference type="AlphaFoldDB" id="A0A6I8U9M9"/>
<dbReference type="PANTHER" id="PTHR43730">
    <property type="entry name" value="BETA-MANNOSIDASE"/>
    <property type="match status" value="1"/>
</dbReference>
<dbReference type="InParanoid" id="A0A6I8U9M9"/>
<reference evidence="15 16" key="1">
    <citation type="submission" date="2017-06" db="EMBL/GenBank/DDBJ databases">
        <title>Aedes aegypti genome working group (AGWG) sequencing and assembly.</title>
        <authorList>
            <consortium name="Aedes aegypti Genome Working Group (AGWG)"/>
            <person name="Matthews B.J."/>
        </authorList>
    </citation>
    <scope>NUCLEOTIDE SEQUENCE [LARGE SCALE GENOMIC DNA]</scope>
    <source>
        <strain evidence="15 16">LVP_AGWG</strain>
    </source>
</reference>
<comment type="catalytic activity">
    <reaction evidence="1">
        <text>Hydrolysis of terminal, non-reducing beta-D-mannose residues in beta-D-mannosides.</text>
        <dbReference type="EC" id="3.2.1.25"/>
    </reaction>
</comment>
<dbReference type="SUPFAM" id="SSF51445">
    <property type="entry name" value="(Trans)glycosidases"/>
    <property type="match status" value="1"/>
</dbReference>
<keyword evidence="6 12" id="KW-0732">Signal</keyword>
<dbReference type="EnsemblMetazoa" id="AAEL026922-RA">
    <property type="protein sequence ID" value="AAEL026922-PA"/>
    <property type="gene ID" value="AAEL026922"/>
</dbReference>
<dbReference type="EC" id="3.2.1.25" evidence="5"/>
<evidence type="ECO:0000256" key="12">
    <source>
        <dbReference type="SAM" id="SignalP"/>
    </source>
</evidence>
<accession>A0A6I8U9M9</accession>
<dbReference type="InterPro" id="IPR036156">
    <property type="entry name" value="Beta-gal/glucu_dom_sf"/>
</dbReference>
<dbReference type="FunCoup" id="A0A6I8U9M9">
    <property type="interactions" value="524"/>
</dbReference>
<dbReference type="FunFam" id="3.20.20.80:FF:000050">
    <property type="entry name" value="Beta-mannosidase B"/>
    <property type="match status" value="1"/>
</dbReference>
<evidence type="ECO:0000256" key="7">
    <source>
        <dbReference type="ARBA" id="ARBA00022801"/>
    </source>
</evidence>
<protein>
    <recommendedName>
        <fullName evidence="5">beta-mannosidase</fullName>
        <ecNumber evidence="5">3.2.1.25</ecNumber>
    </recommendedName>
    <alternativeName>
        <fullName evidence="11">Mannanase</fullName>
    </alternativeName>
</protein>
<dbReference type="Pfam" id="PF22666">
    <property type="entry name" value="Glyco_hydro_2_N2"/>
    <property type="match status" value="1"/>
</dbReference>
<keyword evidence="16" id="KW-1185">Reference proteome</keyword>
<organism evidence="15 16">
    <name type="scientific">Aedes aegypti</name>
    <name type="common">Yellowfever mosquito</name>
    <name type="synonym">Culex aegypti</name>
    <dbReference type="NCBI Taxonomy" id="7159"/>
    <lineage>
        <taxon>Eukaryota</taxon>
        <taxon>Metazoa</taxon>
        <taxon>Ecdysozoa</taxon>
        <taxon>Arthropoda</taxon>
        <taxon>Hexapoda</taxon>
        <taxon>Insecta</taxon>
        <taxon>Pterygota</taxon>
        <taxon>Neoptera</taxon>
        <taxon>Endopterygota</taxon>
        <taxon>Diptera</taxon>
        <taxon>Nematocera</taxon>
        <taxon>Culicoidea</taxon>
        <taxon>Culicidae</taxon>
        <taxon>Culicinae</taxon>
        <taxon>Aedini</taxon>
        <taxon>Aedes</taxon>
        <taxon>Stegomyia</taxon>
    </lineage>
</organism>
<evidence type="ECO:0000256" key="6">
    <source>
        <dbReference type="ARBA" id="ARBA00022729"/>
    </source>
</evidence>
<dbReference type="InterPro" id="IPR017853">
    <property type="entry name" value="GH"/>
</dbReference>
<reference evidence="15" key="2">
    <citation type="submission" date="2020-05" db="UniProtKB">
        <authorList>
            <consortium name="EnsemblMetazoa"/>
        </authorList>
    </citation>
    <scope>IDENTIFICATION</scope>
    <source>
        <strain evidence="15">LVP_AGWG</strain>
    </source>
</reference>
<sequence>MGMLDTLKFFIFVLLLLITILLNQNVTSKKSGERDLSQFWRIENENGTLRIENQTVPSGIYSALEQALIIESVLDFKNDLTTKWIARDNWTYSLPLACNIKELNFTNVVLTLHGVDTFAKVYLNDELLGETSNMFVRYRFNVKNVLRNECKNVPELRIHIRSPVSEASLLAASYDHLKVVPECPPARYNGECHVNMIRKMQASFAWDWGLAVPSMGLWKPVRLEYYESAKIRDITFALFDDETNWRMVVGVYLETGTIRRRLQGTLMFKILGVQLENEIINVDKNSDDSGELFVEHTLKVNKTAVDLWWPNGYGRQKLYNLYVKWEDNAINNVQLHDREAMIDEKLIRIGFRTIKLSQERTSDGLMFYFIVNDVPMFMKGSNWIPSSVLPESSYDENYVQFLLCAARDANMNMLRVWGGGVYESDYFYQLADELGILIWHDMMFACSMYPANEAFLSNVKVEVIQNVRRIQYHPSIAIWATNNENEVALRQNWYGTKENEDVYTEEYKKLYVSVIQPRIAKIDKWRTILISSPSNGDRSAKEGYIAKNPQDPLYGDVHYYNYIHDGWNPIIYRGGRFISEYGFQSFPALTSWPVRDLRNEELTDLIEHRQHSPLGNVPILHMIDENLPMPKNNSSHYWRDIIYLSQISQAMIVKTETEVYRSKRIEYGTMGALYWQLNDVWIAPSWSSIEYGGKYKILQYWIKDVFAQNHVVAYINAMNKLDVYLVRDTLGSDELWSVEVNIHQWDKFMRVDNLTFGAIKVPENTVVRIGSYDIYDHLRQKNMDPKEHLLLINLLRDGTKIAENFVPLGKIKTATQMMDPKVKITIAAVNCNANNNVVHVSLEVVVSSPAVFLYLALTPDNSSLKQCQFSKNGFLQFTPIQTVHLKCVDMGCKSKLQSSDIDVLTVNELLLRQTG</sequence>
<dbReference type="InterPro" id="IPR050887">
    <property type="entry name" value="Beta-mannosidase_GH2"/>
</dbReference>
<keyword evidence="10" id="KW-0326">Glycosidase</keyword>
<keyword evidence="8" id="KW-0325">Glycoprotein</keyword>
<dbReference type="Gene3D" id="3.20.20.80">
    <property type="entry name" value="Glycosidases"/>
    <property type="match status" value="1"/>
</dbReference>
<dbReference type="Pfam" id="PF17786">
    <property type="entry name" value="Mannosidase_ig"/>
    <property type="match status" value="1"/>
</dbReference>
<dbReference type="FunFam" id="2.60.120.260:FF:000060">
    <property type="entry name" value="Probable beta-mannosidase"/>
    <property type="match status" value="1"/>
</dbReference>
<dbReference type="EnsemblMetazoa" id="AAEL026922-RB">
    <property type="protein sequence ID" value="AAEL026922-PB"/>
    <property type="gene ID" value="AAEL026922"/>
</dbReference>
<evidence type="ECO:0000259" key="14">
    <source>
        <dbReference type="Pfam" id="PF22666"/>
    </source>
</evidence>
<dbReference type="Gene3D" id="2.60.40.10">
    <property type="entry name" value="Immunoglobulins"/>
    <property type="match status" value="1"/>
</dbReference>
<evidence type="ECO:0000256" key="9">
    <source>
        <dbReference type="ARBA" id="ARBA00023228"/>
    </source>
</evidence>
<proteinExistence type="inferred from homology"/>
<evidence type="ECO:0000256" key="1">
    <source>
        <dbReference type="ARBA" id="ARBA00000829"/>
    </source>
</evidence>
<evidence type="ECO:0000256" key="4">
    <source>
        <dbReference type="ARBA" id="ARBA00007401"/>
    </source>
</evidence>
<dbReference type="InterPro" id="IPR013783">
    <property type="entry name" value="Ig-like_fold"/>
</dbReference>
<keyword evidence="9" id="KW-0458">Lysosome</keyword>
<evidence type="ECO:0000313" key="15">
    <source>
        <dbReference type="EnsemblMetazoa" id="AAEL026922-PB"/>
    </source>
</evidence>
<dbReference type="OrthoDB" id="2866996at2759"/>
<comment type="pathway">
    <text evidence="3">Glycan metabolism; N-glycan degradation.</text>
</comment>
<dbReference type="SUPFAM" id="SSF49303">
    <property type="entry name" value="beta-Galactosidase/glucuronidase domain"/>
    <property type="match status" value="1"/>
</dbReference>
<dbReference type="InterPro" id="IPR041447">
    <property type="entry name" value="Mannosidase_ig"/>
</dbReference>
<dbReference type="Gene3D" id="2.60.120.260">
    <property type="entry name" value="Galactose-binding domain-like"/>
    <property type="match status" value="1"/>
</dbReference>
<dbReference type="PANTHER" id="PTHR43730:SF1">
    <property type="entry name" value="BETA-MANNOSIDASE"/>
    <property type="match status" value="1"/>
</dbReference>
<keyword evidence="7" id="KW-0378">Hydrolase</keyword>
<evidence type="ECO:0000256" key="2">
    <source>
        <dbReference type="ARBA" id="ARBA00004371"/>
    </source>
</evidence>
<evidence type="ECO:0000259" key="13">
    <source>
        <dbReference type="Pfam" id="PF17786"/>
    </source>
</evidence>
<feature type="chain" id="PRO_5036386627" description="beta-mannosidase" evidence="12">
    <location>
        <begin position="29"/>
        <end position="915"/>
    </location>
</feature>
<dbReference type="Proteomes" id="UP000008820">
    <property type="component" value="Chromosome 1"/>
</dbReference>
<dbReference type="GO" id="GO:0005764">
    <property type="term" value="C:lysosome"/>
    <property type="evidence" value="ECO:0007669"/>
    <property type="project" value="UniProtKB-SubCell"/>
</dbReference>
<evidence type="ECO:0000256" key="3">
    <source>
        <dbReference type="ARBA" id="ARBA00004740"/>
    </source>
</evidence>
<evidence type="ECO:0000256" key="10">
    <source>
        <dbReference type="ARBA" id="ARBA00023295"/>
    </source>
</evidence>
<name>A0A6I8U9M9_AEDAE</name>
<dbReference type="GO" id="GO:0004567">
    <property type="term" value="F:beta-mannosidase activity"/>
    <property type="evidence" value="ECO:0007669"/>
    <property type="project" value="UniProtKB-EC"/>
</dbReference>
<dbReference type="SUPFAM" id="SSF49785">
    <property type="entry name" value="Galactose-binding domain-like"/>
    <property type="match status" value="1"/>
</dbReference>
<gene>
    <name evidence="15" type="primary">5578825</name>
</gene>
<evidence type="ECO:0000313" key="16">
    <source>
        <dbReference type="Proteomes" id="UP000008820"/>
    </source>
</evidence>
<dbReference type="InterPro" id="IPR008979">
    <property type="entry name" value="Galactose-bd-like_sf"/>
</dbReference>
<comment type="similarity">
    <text evidence="4">Belongs to the glycosyl hydrolase 2 family.</text>
</comment>
<feature type="domain" description="Mannosidase Ig/CBM-like" evidence="13">
    <location>
        <begin position="719"/>
        <end position="812"/>
    </location>
</feature>